<reference evidence="1 2" key="1">
    <citation type="submission" date="2018-05" db="EMBL/GenBank/DDBJ databases">
        <title>Genomic Encyclopedia of Type Strains, Phase IV (KMG-IV): sequencing the most valuable type-strain genomes for metagenomic binning, comparative biology and taxonomic classification.</title>
        <authorList>
            <person name="Goeker M."/>
        </authorList>
    </citation>
    <scope>NUCLEOTIDE SEQUENCE [LARGE SCALE GENOMIC DNA]</scope>
    <source>
        <strain evidence="1 2">DSM 28816</strain>
    </source>
</reference>
<organism evidence="1 2">
    <name type="scientific">Lachnotalea glycerini</name>
    <dbReference type="NCBI Taxonomy" id="1763509"/>
    <lineage>
        <taxon>Bacteria</taxon>
        <taxon>Bacillati</taxon>
        <taxon>Bacillota</taxon>
        <taxon>Clostridia</taxon>
        <taxon>Lachnospirales</taxon>
        <taxon>Lachnospiraceae</taxon>
        <taxon>Lachnotalea</taxon>
    </lineage>
</organism>
<comment type="caution">
    <text evidence="1">The sequence shown here is derived from an EMBL/GenBank/DDBJ whole genome shotgun (WGS) entry which is preliminary data.</text>
</comment>
<proteinExistence type="predicted"/>
<dbReference type="Proteomes" id="UP000247523">
    <property type="component" value="Unassembled WGS sequence"/>
</dbReference>
<protein>
    <submittedName>
        <fullName evidence="1">Uncharacterized protein</fullName>
    </submittedName>
</protein>
<gene>
    <name evidence="1" type="ORF">C8E03_105142</name>
</gene>
<evidence type="ECO:0000313" key="2">
    <source>
        <dbReference type="Proteomes" id="UP000247523"/>
    </source>
</evidence>
<sequence length="106" mass="12625">MNNFINQIYGLTNIALLTPQNLVENIQLDNYLEIKYFTKNNEIVCEMLTEDEDKEKAVYLYYFNMKNQLQRAYAEYRNENIEIFNRGKELECLLAEYDDAMKSSIA</sequence>
<dbReference type="EMBL" id="QICS01000005">
    <property type="protein sequence ID" value="PXV90234.1"/>
    <property type="molecule type" value="Genomic_DNA"/>
</dbReference>
<name>A0A318ES85_9FIRM</name>
<dbReference type="AlphaFoldDB" id="A0A318ES85"/>
<accession>A0A318ES85</accession>
<dbReference type="RefSeq" id="WP_110291125.1">
    <property type="nucleotide sequence ID" value="NZ_QICS01000005.1"/>
</dbReference>
<evidence type="ECO:0000313" key="1">
    <source>
        <dbReference type="EMBL" id="PXV90234.1"/>
    </source>
</evidence>